<evidence type="ECO:0000313" key="3">
    <source>
        <dbReference type="EMBL" id="KAJ7325674.1"/>
    </source>
</evidence>
<protein>
    <submittedName>
        <fullName evidence="3">Uncharacterized protein</fullName>
    </submittedName>
</protein>
<name>A0A9X0CF28_9CNID</name>
<dbReference type="Pfam" id="PF16015">
    <property type="entry name" value="Promethin"/>
    <property type="match status" value="1"/>
</dbReference>
<sequence>MSCLVAKMEIEIIDFVFPQWLTSSIKALNQHMESLKTCEAMCRLRQAKKFSQNYPVISLVLAFTFAISFFPIFAFMAFISGSFVVILFTALTIFGGVFVASLVPFLTVLFPILILGGTAAVILYFTYCTVVRVLQIIHRLTDMVMSLLTQVLAGAMSLPYEILRWVMAPLLESDRIEDCEVKPESTEELDQNDAFVPTEEESAYEELCDEELFYSSDD</sequence>
<dbReference type="EMBL" id="MU827806">
    <property type="protein sequence ID" value="KAJ7325674.1"/>
    <property type="molecule type" value="Genomic_DNA"/>
</dbReference>
<keyword evidence="4" id="KW-1185">Reference proteome</keyword>
<feature type="region of interest" description="Disordered" evidence="1">
    <location>
        <begin position="181"/>
        <end position="204"/>
    </location>
</feature>
<accession>A0A9X0CF28</accession>
<feature type="transmembrane region" description="Helical" evidence="2">
    <location>
        <begin position="113"/>
        <end position="137"/>
    </location>
</feature>
<feature type="transmembrane region" description="Helical" evidence="2">
    <location>
        <begin position="54"/>
        <end position="79"/>
    </location>
</feature>
<feature type="transmembrane region" description="Helical" evidence="2">
    <location>
        <begin position="85"/>
        <end position="106"/>
    </location>
</feature>
<comment type="caution">
    <text evidence="3">The sequence shown here is derived from an EMBL/GenBank/DDBJ whole genome shotgun (WGS) entry which is preliminary data.</text>
</comment>
<dbReference type="AlphaFoldDB" id="A0A9X0CF28"/>
<reference evidence="3" key="1">
    <citation type="submission" date="2023-01" db="EMBL/GenBank/DDBJ databases">
        <title>Genome assembly of the deep-sea coral Lophelia pertusa.</title>
        <authorList>
            <person name="Herrera S."/>
            <person name="Cordes E."/>
        </authorList>
    </citation>
    <scope>NUCLEOTIDE SEQUENCE</scope>
    <source>
        <strain evidence="3">USNM1676648</strain>
        <tissue evidence="3">Polyp</tissue>
    </source>
</reference>
<proteinExistence type="predicted"/>
<evidence type="ECO:0000313" key="4">
    <source>
        <dbReference type="Proteomes" id="UP001163046"/>
    </source>
</evidence>
<gene>
    <name evidence="3" type="ORF">OS493_029098</name>
</gene>
<dbReference type="Proteomes" id="UP001163046">
    <property type="component" value="Unassembled WGS sequence"/>
</dbReference>
<evidence type="ECO:0000256" key="1">
    <source>
        <dbReference type="SAM" id="MobiDB-lite"/>
    </source>
</evidence>
<keyword evidence="2" id="KW-0812">Transmembrane</keyword>
<keyword evidence="2" id="KW-0472">Membrane</keyword>
<evidence type="ECO:0000256" key="2">
    <source>
        <dbReference type="SAM" id="Phobius"/>
    </source>
</evidence>
<keyword evidence="2" id="KW-1133">Transmembrane helix</keyword>
<organism evidence="3 4">
    <name type="scientific">Desmophyllum pertusum</name>
    <dbReference type="NCBI Taxonomy" id="174260"/>
    <lineage>
        <taxon>Eukaryota</taxon>
        <taxon>Metazoa</taxon>
        <taxon>Cnidaria</taxon>
        <taxon>Anthozoa</taxon>
        <taxon>Hexacorallia</taxon>
        <taxon>Scleractinia</taxon>
        <taxon>Caryophylliina</taxon>
        <taxon>Caryophylliidae</taxon>
        <taxon>Desmophyllum</taxon>
    </lineage>
</organism>